<evidence type="ECO:0000313" key="2">
    <source>
        <dbReference type="EMBL" id="QDO87501.1"/>
    </source>
</evidence>
<evidence type="ECO:0000256" key="1">
    <source>
        <dbReference type="SAM" id="Phobius"/>
    </source>
</evidence>
<feature type="transmembrane region" description="Helical" evidence="1">
    <location>
        <begin position="24"/>
        <end position="42"/>
    </location>
</feature>
<dbReference type="Proteomes" id="UP000315395">
    <property type="component" value="Chromosome"/>
</dbReference>
<dbReference type="AlphaFoldDB" id="A0A516G7J3"/>
<keyword evidence="1" id="KW-0472">Membrane</keyword>
<proteinExistence type="predicted"/>
<organism evidence="2 3">
    <name type="scientific">Ornithinimicrobium ciconiae</name>
    <dbReference type="NCBI Taxonomy" id="2594265"/>
    <lineage>
        <taxon>Bacteria</taxon>
        <taxon>Bacillati</taxon>
        <taxon>Actinomycetota</taxon>
        <taxon>Actinomycetes</taxon>
        <taxon>Micrococcales</taxon>
        <taxon>Ornithinimicrobiaceae</taxon>
        <taxon>Ornithinimicrobium</taxon>
    </lineage>
</organism>
<keyword evidence="1" id="KW-0812">Transmembrane</keyword>
<gene>
    <name evidence="2" type="ORF">FNH13_03420</name>
</gene>
<reference evidence="2 3" key="1">
    <citation type="submission" date="2019-07" db="EMBL/GenBank/DDBJ databases">
        <title>complete genome sequencing of Ornithinimicrobium sp. H23M54.</title>
        <authorList>
            <person name="Bae J.-W."/>
            <person name="Lee S.-Y."/>
        </authorList>
    </citation>
    <scope>NUCLEOTIDE SEQUENCE [LARGE SCALE GENOMIC DNA]</scope>
    <source>
        <strain evidence="2 3">H23M54</strain>
    </source>
</reference>
<accession>A0A516G7J3</accession>
<name>A0A516G7J3_9MICO</name>
<sequence length="178" mass="19945">MKAWHAATWEDPDDAATTKRRFSWGWLWLLLIPAALILFSLARFNDYWQYDDWTVATLHCDEPLTADPAWSDLQAAGCEQAPIPGAEVTLLDVGKPAQEFETDGTTWTFRNMPSAFSTMGLNVFLEEPAGRVFIVDASTTPPTVHREMTPSDVERTVFARNFGTVETTNFYVAVAPPE</sequence>
<dbReference type="RefSeq" id="WP_143782159.1">
    <property type="nucleotide sequence ID" value="NZ_CP041616.1"/>
</dbReference>
<keyword evidence="1" id="KW-1133">Transmembrane helix</keyword>
<protein>
    <submittedName>
        <fullName evidence="2">Uncharacterized protein</fullName>
    </submittedName>
</protein>
<evidence type="ECO:0000313" key="3">
    <source>
        <dbReference type="Proteomes" id="UP000315395"/>
    </source>
</evidence>
<keyword evidence="3" id="KW-1185">Reference proteome</keyword>
<dbReference type="KEGG" id="orz:FNH13_03420"/>
<dbReference type="EMBL" id="CP041616">
    <property type="protein sequence ID" value="QDO87501.1"/>
    <property type="molecule type" value="Genomic_DNA"/>
</dbReference>
<dbReference type="OrthoDB" id="4866008at2"/>